<keyword evidence="4" id="KW-1185">Reference proteome</keyword>
<dbReference type="Pfam" id="PF13399">
    <property type="entry name" value="LytR_C"/>
    <property type="match status" value="1"/>
</dbReference>
<evidence type="ECO:0000313" key="3">
    <source>
        <dbReference type="EMBL" id="BAH38760.1"/>
    </source>
</evidence>
<dbReference type="RefSeq" id="WP_012683207.1">
    <property type="nucleotide sequence ID" value="NC_012489.1"/>
</dbReference>
<feature type="transmembrane region" description="Helical" evidence="1">
    <location>
        <begin position="21"/>
        <end position="41"/>
    </location>
</feature>
<keyword evidence="1" id="KW-1133">Transmembrane helix</keyword>
<dbReference type="Gene3D" id="3.30.70.2390">
    <property type="match status" value="1"/>
</dbReference>
<dbReference type="HOGENOM" id="CLU_1719728_0_0_0"/>
<dbReference type="KEGG" id="gau:GAU_1718"/>
<dbReference type="PANTHER" id="PTHR33392">
    <property type="entry name" value="POLYISOPRENYL-TEICHOIC ACID--PEPTIDOGLYCAN TEICHOIC ACID TRANSFERASE TAGU"/>
    <property type="match status" value="1"/>
</dbReference>
<dbReference type="InterPro" id="IPR027381">
    <property type="entry name" value="LytR/CpsA/Psr_C"/>
</dbReference>
<evidence type="ECO:0000259" key="2">
    <source>
        <dbReference type="Pfam" id="PF13399"/>
    </source>
</evidence>
<organism evidence="3 4">
    <name type="scientific">Gemmatimonas aurantiaca (strain DSM 14586 / JCM 11422 / NBRC 100505 / T-27)</name>
    <dbReference type="NCBI Taxonomy" id="379066"/>
    <lineage>
        <taxon>Bacteria</taxon>
        <taxon>Pseudomonadati</taxon>
        <taxon>Gemmatimonadota</taxon>
        <taxon>Gemmatimonadia</taxon>
        <taxon>Gemmatimonadales</taxon>
        <taxon>Gemmatimonadaceae</taxon>
        <taxon>Gemmatimonas</taxon>
    </lineage>
</organism>
<keyword evidence="1" id="KW-0812">Transmembrane</keyword>
<protein>
    <recommendedName>
        <fullName evidence="2">LytR/CpsA/Psr regulator C-terminal domain-containing protein</fullName>
    </recommendedName>
</protein>
<gene>
    <name evidence="3" type="ordered locus">GAU_1718</name>
</gene>
<dbReference type="STRING" id="379066.GAU_1718"/>
<dbReference type="InterPro" id="IPR050922">
    <property type="entry name" value="LytR/CpsA/Psr_CW_biosynth"/>
</dbReference>
<dbReference type="AlphaFoldDB" id="C1A950"/>
<dbReference type="OrthoDB" id="9812796at2"/>
<evidence type="ECO:0000313" key="4">
    <source>
        <dbReference type="Proteomes" id="UP000002209"/>
    </source>
</evidence>
<keyword evidence="1" id="KW-0472">Membrane</keyword>
<dbReference type="eggNOG" id="ENOG5032Z4R">
    <property type="taxonomic scope" value="Bacteria"/>
</dbReference>
<evidence type="ECO:0000256" key="1">
    <source>
        <dbReference type="SAM" id="Phobius"/>
    </source>
</evidence>
<reference evidence="4" key="1">
    <citation type="submission" date="2006-03" db="EMBL/GenBank/DDBJ databases">
        <title>Complete genome sequence of Gemmatimonas aurantiaca T-27 that represents a novel phylum Gemmatimonadetes.</title>
        <authorList>
            <person name="Takasaki K."/>
            <person name="Ichikawa N."/>
            <person name="Miura H."/>
            <person name="Matsushita S."/>
            <person name="Watanabe Y."/>
            <person name="Oguchi A."/>
            <person name="Ankai A."/>
            <person name="Yashiro I."/>
            <person name="Takahashi M."/>
            <person name="Terui Y."/>
            <person name="Fukui S."/>
            <person name="Yokoyama H."/>
            <person name="Tanikawa S."/>
            <person name="Hanada S."/>
            <person name="Kamagata Y."/>
            <person name="Fujita N."/>
        </authorList>
    </citation>
    <scope>NUCLEOTIDE SEQUENCE [LARGE SCALE GENOMIC DNA]</scope>
    <source>
        <strain evidence="4">T-27 / DSM 14586 / JCM 11422 / NBRC 100505</strain>
    </source>
</reference>
<proteinExistence type="predicted"/>
<name>C1A950_GEMAT</name>
<dbReference type="Proteomes" id="UP000002209">
    <property type="component" value="Chromosome"/>
</dbReference>
<dbReference type="EMBL" id="AP009153">
    <property type="protein sequence ID" value="BAH38760.1"/>
    <property type="molecule type" value="Genomic_DNA"/>
</dbReference>
<dbReference type="PANTHER" id="PTHR33392:SF6">
    <property type="entry name" value="POLYISOPRENYL-TEICHOIC ACID--PEPTIDOGLYCAN TEICHOIC ACID TRANSFERASE TAGU"/>
    <property type="match status" value="1"/>
</dbReference>
<sequence length="169" mass="18333">MTHGFPTWPEPPESRGGGRRGWLLAVVVLVVVAAGSAFAWWQFAQPAADAAPAAPSSTVSVQDSTARPPADTRVMVRVVNASGVRGLARRATLVLRDFGYDVVDYDSERDAKRPVTQILVHTGHAPWAERLQRALGVGEITPSTDTSRYVDLTVVLGRDWQPPTEPLRP</sequence>
<feature type="domain" description="LytR/CpsA/Psr regulator C-terminal" evidence="2">
    <location>
        <begin position="74"/>
        <end position="160"/>
    </location>
</feature>
<accession>C1A950</accession>